<dbReference type="SUPFAM" id="SSF48179">
    <property type="entry name" value="6-phosphogluconate dehydrogenase C-terminal domain-like"/>
    <property type="match status" value="1"/>
</dbReference>
<organism evidence="8 9">
    <name type="scientific">Reichenbachiella ulvae</name>
    <dbReference type="NCBI Taxonomy" id="2980104"/>
    <lineage>
        <taxon>Bacteria</taxon>
        <taxon>Pseudomonadati</taxon>
        <taxon>Bacteroidota</taxon>
        <taxon>Cytophagia</taxon>
        <taxon>Cytophagales</taxon>
        <taxon>Reichenbachiellaceae</taxon>
        <taxon>Reichenbachiella</taxon>
    </lineage>
</organism>
<evidence type="ECO:0000256" key="3">
    <source>
        <dbReference type="ARBA" id="ARBA00023002"/>
    </source>
</evidence>
<sequence>MKIALIGVGNLGLSIAQGLVDQTNFDVEQLVLTKRNVSNLDGWKKHPHVLVTPSNVDAVRASDIIILCVQPNQINAILEEIKGELDVKRHVLISTITGRKIDEIAEVVGKNVAIIRSMPNTAISVGESMTCLCTNGTGKDKIGLAEEIFNAMGETLVIEERKMQAATVVCASGIAFWMRLIRATTQGAIQLGFDAPEAKEMATQACLGAATLLVESGSHPEEEIDKVTTPQGCTISGLNEMEHEGLSSALIKGLMKSYEKISEIMIEK</sequence>
<keyword evidence="4" id="KW-0963">Cytoplasm</keyword>
<dbReference type="Pfam" id="PF14748">
    <property type="entry name" value="P5CR_dimer"/>
    <property type="match status" value="1"/>
</dbReference>
<proteinExistence type="inferred from homology"/>
<dbReference type="Proteomes" id="UP001300692">
    <property type="component" value="Unassembled WGS sequence"/>
</dbReference>
<dbReference type="GO" id="GO:0004735">
    <property type="term" value="F:pyrroline-5-carboxylate reductase activity"/>
    <property type="evidence" value="ECO:0007669"/>
    <property type="project" value="UniProtKB-EC"/>
</dbReference>
<keyword evidence="9" id="KW-1185">Reference proteome</keyword>
<dbReference type="RefSeq" id="WP_264136994.1">
    <property type="nucleotide sequence ID" value="NZ_JAOYOD010000001.1"/>
</dbReference>
<keyword evidence="3 4" id="KW-0560">Oxidoreductase</keyword>
<evidence type="ECO:0000256" key="2">
    <source>
        <dbReference type="ARBA" id="ARBA00022857"/>
    </source>
</evidence>
<comment type="similarity">
    <text evidence="1 4">Belongs to the pyrroline-5-carboxylate reductase family.</text>
</comment>
<protein>
    <recommendedName>
        <fullName evidence="4 5">Pyrroline-5-carboxylate reductase</fullName>
        <shortName evidence="4">P5C reductase</shortName>
        <shortName evidence="4">P5CR</shortName>
        <ecNumber evidence="4 5">1.5.1.2</ecNumber>
    </recommendedName>
    <alternativeName>
        <fullName evidence="4">PCA reductase</fullName>
    </alternativeName>
</protein>
<feature type="domain" description="Pyrroline-5-carboxylate reductase catalytic N-terminal" evidence="6">
    <location>
        <begin position="2"/>
        <end position="96"/>
    </location>
</feature>
<dbReference type="InterPro" id="IPR008927">
    <property type="entry name" value="6-PGluconate_DH-like_C_sf"/>
</dbReference>
<gene>
    <name evidence="4 8" type="primary">proC</name>
    <name evidence="8" type="ORF">N7U62_06010</name>
</gene>
<comment type="pathway">
    <text evidence="4">Amino-acid biosynthesis; L-proline biosynthesis; L-proline from L-glutamate 5-semialdehyde: step 1/1.</text>
</comment>
<comment type="catalytic activity">
    <reaction evidence="4">
        <text>L-proline + NAD(+) = (S)-1-pyrroline-5-carboxylate + NADH + 2 H(+)</text>
        <dbReference type="Rhea" id="RHEA:14105"/>
        <dbReference type="ChEBI" id="CHEBI:15378"/>
        <dbReference type="ChEBI" id="CHEBI:17388"/>
        <dbReference type="ChEBI" id="CHEBI:57540"/>
        <dbReference type="ChEBI" id="CHEBI:57945"/>
        <dbReference type="ChEBI" id="CHEBI:60039"/>
        <dbReference type="EC" id="1.5.1.2"/>
    </reaction>
</comment>
<name>A0ABT3CRR9_9BACT</name>
<comment type="function">
    <text evidence="4">Catalyzes the reduction of 1-pyrroline-5-carboxylate (PCA) to L-proline.</text>
</comment>
<evidence type="ECO:0000313" key="8">
    <source>
        <dbReference type="EMBL" id="MCV9386209.1"/>
    </source>
</evidence>
<dbReference type="PANTHER" id="PTHR11645">
    <property type="entry name" value="PYRROLINE-5-CARBOXYLATE REDUCTASE"/>
    <property type="match status" value="1"/>
</dbReference>
<dbReference type="EMBL" id="JAOYOD010000001">
    <property type="protein sequence ID" value="MCV9386209.1"/>
    <property type="molecule type" value="Genomic_DNA"/>
</dbReference>
<evidence type="ECO:0000256" key="1">
    <source>
        <dbReference type="ARBA" id="ARBA00005525"/>
    </source>
</evidence>
<dbReference type="Pfam" id="PF03807">
    <property type="entry name" value="F420_oxidored"/>
    <property type="match status" value="1"/>
</dbReference>
<comment type="caution">
    <text evidence="8">The sequence shown here is derived from an EMBL/GenBank/DDBJ whole genome shotgun (WGS) entry which is preliminary data.</text>
</comment>
<dbReference type="EC" id="1.5.1.2" evidence="4 5"/>
<dbReference type="Gene3D" id="1.10.3730.10">
    <property type="entry name" value="ProC C-terminal domain-like"/>
    <property type="match status" value="1"/>
</dbReference>
<reference evidence="8 9" key="1">
    <citation type="submission" date="2022-10" db="EMBL/GenBank/DDBJ databases">
        <title>Comparative genomics and taxonomic characterization of three novel marine species of genus Reichenbachiella exhibiting antioxidant and polysaccharide degradation activities.</title>
        <authorList>
            <person name="Muhammad N."/>
            <person name="Lee Y.-J."/>
            <person name="Ko J."/>
            <person name="Kim S.-G."/>
        </authorList>
    </citation>
    <scope>NUCLEOTIDE SEQUENCE [LARGE SCALE GENOMIC DNA]</scope>
    <source>
        <strain evidence="8 9">ABR2-5</strain>
    </source>
</reference>
<dbReference type="Gene3D" id="3.40.50.720">
    <property type="entry name" value="NAD(P)-binding Rossmann-like Domain"/>
    <property type="match status" value="1"/>
</dbReference>
<accession>A0ABT3CRR9</accession>
<comment type="subcellular location">
    <subcellularLocation>
        <location evidence="4">Cytoplasm</location>
    </subcellularLocation>
</comment>
<dbReference type="InterPro" id="IPR036291">
    <property type="entry name" value="NAD(P)-bd_dom_sf"/>
</dbReference>
<dbReference type="InterPro" id="IPR000304">
    <property type="entry name" value="Pyrroline-COOH_reductase"/>
</dbReference>
<feature type="domain" description="Pyrroline-5-carboxylate reductase dimerisation" evidence="7">
    <location>
        <begin position="160"/>
        <end position="263"/>
    </location>
</feature>
<keyword evidence="2 4" id="KW-0521">NADP</keyword>
<evidence type="ECO:0000256" key="5">
    <source>
        <dbReference type="NCBIfam" id="TIGR00112"/>
    </source>
</evidence>
<dbReference type="InterPro" id="IPR028939">
    <property type="entry name" value="P5C_Rdtase_cat_N"/>
</dbReference>
<dbReference type="SUPFAM" id="SSF51735">
    <property type="entry name" value="NAD(P)-binding Rossmann-fold domains"/>
    <property type="match status" value="1"/>
</dbReference>
<keyword evidence="4" id="KW-0641">Proline biosynthesis</keyword>
<evidence type="ECO:0000313" key="9">
    <source>
        <dbReference type="Proteomes" id="UP001300692"/>
    </source>
</evidence>
<dbReference type="PIRSF" id="PIRSF000193">
    <property type="entry name" value="Pyrrol-5-carb_rd"/>
    <property type="match status" value="1"/>
</dbReference>
<dbReference type="NCBIfam" id="TIGR00112">
    <property type="entry name" value="proC"/>
    <property type="match status" value="1"/>
</dbReference>
<evidence type="ECO:0000259" key="6">
    <source>
        <dbReference type="Pfam" id="PF03807"/>
    </source>
</evidence>
<keyword evidence="4" id="KW-0028">Amino-acid biosynthesis</keyword>
<dbReference type="HAMAP" id="MF_01925">
    <property type="entry name" value="P5C_reductase"/>
    <property type="match status" value="1"/>
</dbReference>
<evidence type="ECO:0000256" key="4">
    <source>
        <dbReference type="HAMAP-Rule" id="MF_01925"/>
    </source>
</evidence>
<dbReference type="PANTHER" id="PTHR11645:SF0">
    <property type="entry name" value="PYRROLINE-5-CARBOXYLATE REDUCTASE 3"/>
    <property type="match status" value="1"/>
</dbReference>
<dbReference type="InterPro" id="IPR029036">
    <property type="entry name" value="P5CR_dimer"/>
</dbReference>
<comment type="catalytic activity">
    <reaction evidence="4">
        <text>L-proline + NADP(+) = (S)-1-pyrroline-5-carboxylate + NADPH + 2 H(+)</text>
        <dbReference type="Rhea" id="RHEA:14109"/>
        <dbReference type="ChEBI" id="CHEBI:15378"/>
        <dbReference type="ChEBI" id="CHEBI:17388"/>
        <dbReference type="ChEBI" id="CHEBI:57783"/>
        <dbReference type="ChEBI" id="CHEBI:58349"/>
        <dbReference type="ChEBI" id="CHEBI:60039"/>
        <dbReference type="EC" id="1.5.1.2"/>
    </reaction>
</comment>
<evidence type="ECO:0000259" key="7">
    <source>
        <dbReference type="Pfam" id="PF14748"/>
    </source>
</evidence>